<accession>A0A9P5PMG5</accession>
<dbReference type="EMBL" id="JADNRY010000097">
    <property type="protein sequence ID" value="KAF9065857.1"/>
    <property type="molecule type" value="Genomic_DNA"/>
</dbReference>
<reference evidence="1" key="1">
    <citation type="submission" date="2020-11" db="EMBL/GenBank/DDBJ databases">
        <authorList>
            <consortium name="DOE Joint Genome Institute"/>
            <person name="Ahrendt S."/>
            <person name="Riley R."/>
            <person name="Andreopoulos W."/>
            <person name="Labutti K."/>
            <person name="Pangilinan J."/>
            <person name="Ruiz-Duenas F.J."/>
            <person name="Barrasa J.M."/>
            <person name="Sanchez-Garcia M."/>
            <person name="Camarero S."/>
            <person name="Miyauchi S."/>
            <person name="Serrano A."/>
            <person name="Linde D."/>
            <person name="Babiker R."/>
            <person name="Drula E."/>
            <person name="Ayuso-Fernandez I."/>
            <person name="Pacheco R."/>
            <person name="Padilla G."/>
            <person name="Ferreira P."/>
            <person name="Barriuso J."/>
            <person name="Kellner H."/>
            <person name="Castanera R."/>
            <person name="Alfaro M."/>
            <person name="Ramirez L."/>
            <person name="Pisabarro A.G."/>
            <person name="Kuo A."/>
            <person name="Tritt A."/>
            <person name="Lipzen A."/>
            <person name="He G."/>
            <person name="Yan M."/>
            <person name="Ng V."/>
            <person name="Cullen D."/>
            <person name="Martin F."/>
            <person name="Rosso M.-N."/>
            <person name="Henrissat B."/>
            <person name="Hibbett D."/>
            <person name="Martinez A.T."/>
            <person name="Grigoriev I.V."/>
        </authorList>
    </citation>
    <scope>NUCLEOTIDE SEQUENCE</scope>
    <source>
        <strain evidence="1">AH 40177</strain>
    </source>
</reference>
<proteinExistence type="predicted"/>
<gene>
    <name evidence="1" type="ORF">BDP27DRAFT_1366122</name>
</gene>
<comment type="caution">
    <text evidence="1">The sequence shown here is derived from an EMBL/GenBank/DDBJ whole genome shotgun (WGS) entry which is preliminary data.</text>
</comment>
<evidence type="ECO:0000313" key="1">
    <source>
        <dbReference type="EMBL" id="KAF9065857.1"/>
    </source>
</evidence>
<evidence type="ECO:0000313" key="2">
    <source>
        <dbReference type="Proteomes" id="UP000772434"/>
    </source>
</evidence>
<protein>
    <submittedName>
        <fullName evidence="1">Uncharacterized protein</fullName>
    </submittedName>
</protein>
<keyword evidence="2" id="KW-1185">Reference proteome</keyword>
<organism evidence="1 2">
    <name type="scientific">Rhodocollybia butyracea</name>
    <dbReference type="NCBI Taxonomy" id="206335"/>
    <lineage>
        <taxon>Eukaryota</taxon>
        <taxon>Fungi</taxon>
        <taxon>Dikarya</taxon>
        <taxon>Basidiomycota</taxon>
        <taxon>Agaricomycotina</taxon>
        <taxon>Agaricomycetes</taxon>
        <taxon>Agaricomycetidae</taxon>
        <taxon>Agaricales</taxon>
        <taxon>Marasmiineae</taxon>
        <taxon>Omphalotaceae</taxon>
        <taxon>Rhodocollybia</taxon>
    </lineage>
</organism>
<name>A0A9P5PMG5_9AGAR</name>
<dbReference type="AlphaFoldDB" id="A0A9P5PMG5"/>
<sequence>MLEDSIAGASYLFKLIYRLYIASFAKFEILKYAHDFPSLRSLFPLPSNIASRPELNRSIKTQGAEIAACGQTKRTVVENMQTVKGIADRLKTTEVENYNTATRLAYWTRGVRCKLRKSIPGHGTQLAIQLRPATIADWQPPGSRWLKFQCCIFPDSGHVFQL</sequence>
<dbReference type="Proteomes" id="UP000772434">
    <property type="component" value="Unassembled WGS sequence"/>
</dbReference>